<evidence type="ECO:0000313" key="9">
    <source>
        <dbReference type="Proteomes" id="UP000095672"/>
    </source>
</evidence>
<dbReference type="GO" id="GO:0009279">
    <property type="term" value="C:cell outer membrane"/>
    <property type="evidence" value="ECO:0007669"/>
    <property type="project" value="UniProtKB-SubCell"/>
</dbReference>
<dbReference type="Proteomes" id="UP000095672">
    <property type="component" value="Chromosome"/>
</dbReference>
<feature type="domain" description="TonB-dependent receptor-like beta-barrel" evidence="6">
    <location>
        <begin position="419"/>
        <end position="958"/>
    </location>
</feature>
<dbReference type="NCBIfam" id="TIGR01782">
    <property type="entry name" value="TonB-Xanth-Caul"/>
    <property type="match status" value="1"/>
</dbReference>
<dbReference type="InterPro" id="IPR012910">
    <property type="entry name" value="Plug_dom"/>
</dbReference>
<evidence type="ECO:0000259" key="7">
    <source>
        <dbReference type="Pfam" id="PF07715"/>
    </source>
</evidence>
<dbReference type="InterPro" id="IPR000531">
    <property type="entry name" value="Beta-barrel_TonB"/>
</dbReference>
<keyword evidence="9" id="KW-1185">Reference proteome</keyword>
<dbReference type="STRING" id="1769779.AUP74_01713"/>
<keyword evidence="5" id="KW-0732">Signal</keyword>
<comment type="similarity">
    <text evidence="4">Belongs to the TonB-dependent receptor family.</text>
</comment>
<dbReference type="EMBL" id="CP014143">
    <property type="protein sequence ID" value="AOS97144.1"/>
    <property type="molecule type" value="Genomic_DNA"/>
</dbReference>
<dbReference type="InterPro" id="IPR036942">
    <property type="entry name" value="Beta-barrel_TonB_sf"/>
</dbReference>
<keyword evidence="2 4" id="KW-0472">Membrane</keyword>
<dbReference type="InterPro" id="IPR010104">
    <property type="entry name" value="TonB_rcpt_bac"/>
</dbReference>
<dbReference type="RefSeq" id="WP_069947198.1">
    <property type="nucleotide sequence ID" value="NZ_CP014143.1"/>
</dbReference>
<evidence type="ECO:0000256" key="3">
    <source>
        <dbReference type="ARBA" id="ARBA00023237"/>
    </source>
</evidence>
<accession>A0A1C9W7K6</accession>
<dbReference type="Gene3D" id="2.170.130.10">
    <property type="entry name" value="TonB-dependent receptor, plug domain"/>
    <property type="match status" value="1"/>
</dbReference>
<gene>
    <name evidence="8" type="primary">cirA_12</name>
    <name evidence="8" type="ORF">AUP74_01713</name>
</gene>
<evidence type="ECO:0000256" key="5">
    <source>
        <dbReference type="SAM" id="SignalP"/>
    </source>
</evidence>
<dbReference type="PANTHER" id="PTHR40980:SF3">
    <property type="entry name" value="TONB-DEPENDENT RECEPTOR-LIKE BETA-BARREL DOMAIN-CONTAINING PROTEIN"/>
    <property type="match status" value="1"/>
</dbReference>
<evidence type="ECO:0000259" key="6">
    <source>
        <dbReference type="Pfam" id="PF00593"/>
    </source>
</evidence>
<comment type="subcellular location">
    <subcellularLocation>
        <location evidence="1 4">Cell outer membrane</location>
    </subcellularLocation>
</comment>
<sequence precursor="true">MKNRTFRKDRLAVTISLAMGAAMLPAAGLQAQEDSAALEEITVTGIRGSLTKSMDVKRDADGIVDAISAEDIGKFPDTNLAESMQRITGVSIDRVNGEGSRVTVRGINPDYNLVTLNGRQIARTTGGRSFDFQNIASEMVQGVEVAKSSSALVPSGGIGSTINLLSARPLEIGERRLQFATKGVMDESSEEANITPEFSGFYSDTFADGTFGVVIAASTQERESGSQQGLVGTGWRSFAGTVDQDWGAGTAEWGGVPQENQVNRPGEGDIYSVPQTTVYKFEEQQRKRTNGQLVLQWAPTDDITATMDYMYYANDIAKQFNDISAWYNFGPSENVWTDGPIATPIIYSETYGAPADLSMAAGESAEAYRGQALGVNLEWDVNERLSLAFDAHTSDAERRPDSPWGSDALLSTAAFVRTSATTDFSEDLPALSVGGGNDVQPSDMLVTGSVFTNSRDRSDIDAFRFSGNFELNESSDIDFGMSMQAVSNRSQMAVVQRDAWGGAGPASDLDDSLFPADSIQDKFDVATGDFSEIGGADVQNVYFDWDFETVRAIAEELYGDAIWPGLIGDCGTQFCPSTAYDQATDRTTEETTTAAFAQYNFESAIQTASGEMPYELSFGLRYETTEVDSEAASPTYDSAIWGSANEVVLVNSGTGFLSQTADYDYWLPSFSFKMDVTEDVIVRAAASETIGRPSYDAIKGGTQIGSLARVDGGSGSAGNPALLPLESTNFDLSVEWYYGESSYASAGYFTKRIANFISNGTVESNVFGIANPAEGALVQAARDAGLTDVNEIRQYIADNFADDPFVEVGADGNVVITGNPATDPEMTFLLSIPENGDRKETIDGWEFAVQHMFGETGFGVIANYTIVEAGVEYNPYLLQDQEAMIGLSDSANLVGFYEKNGFQARVAYNWRDDFLNSRGQGTGANPAYTEAYEQIDLNIGYEVPQVEGLEVFLEGLNITDEYSRVYGRSSLQTLGLYQGGARWQMGARYAF</sequence>
<reference evidence="9" key="1">
    <citation type="submission" date="2016-01" db="EMBL/GenBank/DDBJ databases">
        <title>Complete genome sequence of Microbulbifer sp. CCB-MM1, a halophile isolated from Matang Mangrove Forest, Perak.</title>
        <authorList>
            <person name="Moh T.H."/>
            <person name="Dinesh B."/>
            <person name="Lau N.-S."/>
            <person name="Go F."/>
            <person name="Alexander Chong S.-C."/>
        </authorList>
    </citation>
    <scope>NUCLEOTIDE SEQUENCE [LARGE SCALE GENOMIC DNA]</scope>
    <source>
        <strain evidence="9">CCB-MM1</strain>
    </source>
</reference>
<dbReference type="AlphaFoldDB" id="A0A1C9W7K6"/>
<dbReference type="PANTHER" id="PTHR40980">
    <property type="entry name" value="PLUG DOMAIN-CONTAINING PROTEIN"/>
    <property type="match status" value="1"/>
</dbReference>
<dbReference type="Pfam" id="PF07715">
    <property type="entry name" value="Plug"/>
    <property type="match status" value="1"/>
</dbReference>
<evidence type="ECO:0000256" key="1">
    <source>
        <dbReference type="ARBA" id="ARBA00004442"/>
    </source>
</evidence>
<organism evidence="8 9">
    <name type="scientific">Microbulbifer aggregans</name>
    <dbReference type="NCBI Taxonomy" id="1769779"/>
    <lineage>
        <taxon>Bacteria</taxon>
        <taxon>Pseudomonadati</taxon>
        <taxon>Pseudomonadota</taxon>
        <taxon>Gammaproteobacteria</taxon>
        <taxon>Cellvibrionales</taxon>
        <taxon>Microbulbiferaceae</taxon>
        <taxon>Microbulbifer</taxon>
    </lineage>
</organism>
<evidence type="ECO:0000313" key="8">
    <source>
        <dbReference type="EMBL" id="AOS97144.1"/>
    </source>
</evidence>
<protein>
    <submittedName>
        <fullName evidence="8">Colicin I receptor</fullName>
    </submittedName>
</protein>
<dbReference type="Gene3D" id="2.40.170.20">
    <property type="entry name" value="TonB-dependent receptor, beta-barrel domain"/>
    <property type="match status" value="1"/>
</dbReference>
<proteinExistence type="inferred from homology"/>
<evidence type="ECO:0000256" key="2">
    <source>
        <dbReference type="ARBA" id="ARBA00023136"/>
    </source>
</evidence>
<keyword evidence="8" id="KW-0675">Receptor</keyword>
<feature type="signal peptide" evidence="5">
    <location>
        <begin position="1"/>
        <end position="31"/>
    </location>
</feature>
<keyword evidence="3" id="KW-0998">Cell outer membrane</keyword>
<evidence type="ECO:0000256" key="4">
    <source>
        <dbReference type="RuleBase" id="RU003357"/>
    </source>
</evidence>
<name>A0A1C9W7K6_9GAMM</name>
<feature type="chain" id="PRO_5008895529" evidence="5">
    <location>
        <begin position="32"/>
        <end position="991"/>
    </location>
</feature>
<dbReference type="SUPFAM" id="SSF56935">
    <property type="entry name" value="Porins"/>
    <property type="match status" value="1"/>
</dbReference>
<dbReference type="PATRIC" id="fig|1769779.3.peg.1713"/>
<dbReference type="KEGG" id="micc:AUP74_01713"/>
<dbReference type="Pfam" id="PF00593">
    <property type="entry name" value="TonB_dep_Rec_b-barrel"/>
    <property type="match status" value="1"/>
</dbReference>
<keyword evidence="4" id="KW-0798">TonB box</keyword>
<feature type="domain" description="TonB-dependent receptor plug" evidence="7">
    <location>
        <begin position="57"/>
        <end position="159"/>
    </location>
</feature>
<dbReference type="OrthoDB" id="8727862at2"/>
<dbReference type="InterPro" id="IPR037066">
    <property type="entry name" value="Plug_dom_sf"/>
</dbReference>